<comment type="caution">
    <text evidence="4">The sequence shown here is derived from an EMBL/GenBank/DDBJ whole genome shotgun (WGS) entry which is preliminary data.</text>
</comment>
<accession>A0A7Y9GNC2</accession>
<sequence>MGAVDDDGDERAGRAEPGPRSIWLRPSGISALAAVAAVAVALIGVLVTLQPSPASGPQASTPADRPALFVYGSSMPGQSRYDVIAEHVLESRPDAVEGFLYDSGLGYPLAKFGPGAEVPGVVLYLHPETADDVLRAMTQVESGLFHPRQVRTQGGVTATAYEWIGATDGFPRIDEWDGSTADYGLVVDESSLVPGDCYGRTARSGEALTTLCDAPHAYEVYAVVDPGDDTQAACEDEFATFAGLPYSDSVLVVETVESGSGVNCIVFEPDVLTSGTLAGARR</sequence>
<keyword evidence="2" id="KW-1133">Transmembrane helix</keyword>
<dbReference type="CDD" id="cd06661">
    <property type="entry name" value="GGCT_like"/>
    <property type="match status" value="1"/>
</dbReference>
<keyword evidence="4" id="KW-0808">Transferase</keyword>
<dbReference type="Proteomes" id="UP000576969">
    <property type="component" value="Unassembled WGS sequence"/>
</dbReference>
<evidence type="ECO:0000313" key="5">
    <source>
        <dbReference type="Proteomes" id="UP000576969"/>
    </source>
</evidence>
<name>A0A7Y9GNC2_9MICO</name>
<keyword evidence="2" id="KW-0812">Transmembrane</keyword>
<dbReference type="SUPFAM" id="SSF110857">
    <property type="entry name" value="Gamma-glutamyl cyclotransferase-like"/>
    <property type="match status" value="1"/>
</dbReference>
<evidence type="ECO:0000259" key="3">
    <source>
        <dbReference type="Pfam" id="PF06094"/>
    </source>
</evidence>
<keyword evidence="5" id="KW-1185">Reference proteome</keyword>
<feature type="region of interest" description="Disordered" evidence="1">
    <location>
        <begin position="1"/>
        <end position="20"/>
    </location>
</feature>
<dbReference type="InterPro" id="IPR036568">
    <property type="entry name" value="GGCT-like_sf"/>
</dbReference>
<dbReference type="GO" id="GO:0016740">
    <property type="term" value="F:transferase activity"/>
    <property type="evidence" value="ECO:0007669"/>
    <property type="project" value="UniProtKB-KW"/>
</dbReference>
<organism evidence="4 5">
    <name type="scientific">Microbacterium immunditiarum</name>
    <dbReference type="NCBI Taxonomy" id="337480"/>
    <lineage>
        <taxon>Bacteria</taxon>
        <taxon>Bacillati</taxon>
        <taxon>Actinomycetota</taxon>
        <taxon>Actinomycetes</taxon>
        <taxon>Micrococcales</taxon>
        <taxon>Microbacteriaceae</taxon>
        <taxon>Microbacterium</taxon>
    </lineage>
</organism>
<evidence type="ECO:0000313" key="4">
    <source>
        <dbReference type="EMBL" id="NYE19699.1"/>
    </source>
</evidence>
<dbReference type="EMBL" id="JACCBV010000001">
    <property type="protein sequence ID" value="NYE19699.1"/>
    <property type="molecule type" value="Genomic_DNA"/>
</dbReference>
<dbReference type="RefSeq" id="WP_179489199.1">
    <property type="nucleotide sequence ID" value="NZ_JACCBV010000001.1"/>
</dbReference>
<feature type="domain" description="Gamma-glutamylcyclotransferase AIG2-like" evidence="3">
    <location>
        <begin position="68"/>
        <end position="165"/>
    </location>
</feature>
<keyword evidence="2" id="KW-0472">Membrane</keyword>
<dbReference type="InterPro" id="IPR009288">
    <property type="entry name" value="AIG2-like_dom"/>
</dbReference>
<evidence type="ECO:0000256" key="2">
    <source>
        <dbReference type="SAM" id="Phobius"/>
    </source>
</evidence>
<feature type="transmembrane region" description="Helical" evidence="2">
    <location>
        <begin position="29"/>
        <end position="49"/>
    </location>
</feature>
<dbReference type="Gene3D" id="3.10.490.10">
    <property type="entry name" value="Gamma-glutamyl cyclotransferase-like"/>
    <property type="match status" value="1"/>
</dbReference>
<protein>
    <submittedName>
        <fullName evidence="4">Gamma-glutamylcyclotransferase (GGCT)/AIG2-like uncharacterized protein YtfP</fullName>
    </submittedName>
</protein>
<proteinExistence type="predicted"/>
<reference evidence="4 5" key="1">
    <citation type="submission" date="2020-07" db="EMBL/GenBank/DDBJ databases">
        <title>Sequencing the genomes of 1000 actinobacteria strains.</title>
        <authorList>
            <person name="Klenk H.-P."/>
        </authorList>
    </citation>
    <scope>NUCLEOTIDE SEQUENCE [LARGE SCALE GENOMIC DNA]</scope>
    <source>
        <strain evidence="4 5">DSM 24662</strain>
    </source>
</reference>
<dbReference type="Pfam" id="PF06094">
    <property type="entry name" value="GGACT"/>
    <property type="match status" value="1"/>
</dbReference>
<gene>
    <name evidence="4" type="ORF">BJ991_001727</name>
</gene>
<evidence type="ECO:0000256" key="1">
    <source>
        <dbReference type="SAM" id="MobiDB-lite"/>
    </source>
</evidence>
<dbReference type="AlphaFoldDB" id="A0A7Y9GNC2"/>
<dbReference type="InterPro" id="IPR013024">
    <property type="entry name" value="GGCT-like"/>
</dbReference>